<evidence type="ECO:0000313" key="2">
    <source>
        <dbReference type="Proteomes" id="UP000219356"/>
    </source>
</evidence>
<accession>A0A285NXT9</accession>
<organism evidence="1 2">
    <name type="scientific">Terribacillus aidingensis</name>
    <dbReference type="NCBI Taxonomy" id="586416"/>
    <lineage>
        <taxon>Bacteria</taxon>
        <taxon>Bacillati</taxon>
        <taxon>Bacillota</taxon>
        <taxon>Bacilli</taxon>
        <taxon>Bacillales</taxon>
        <taxon>Bacillaceae</taxon>
        <taxon>Terribacillus</taxon>
    </lineage>
</organism>
<dbReference type="EMBL" id="OBEK01000003">
    <property type="protein sequence ID" value="SNZ14304.1"/>
    <property type="molecule type" value="Genomic_DNA"/>
</dbReference>
<sequence>MHFLIDNCYSFEGYHLVETLLEEGHEVSGIHSSVLSNKEVHLSMYLGRHALFSEGIQEKDYAAYVTFFGEGAKQVDVQRRVNLHYGTSEDTDADVQILLPICYGKWMPRDTDALQWEGQNIPFDDAFFRAHALPIQPVMQTVSKLLAGDTSSKNYRFYAKDVCPEQEDRTVIAFTRNLKDDLTALHQHYAKYSQFYK</sequence>
<dbReference type="RefSeq" id="WP_097042284.1">
    <property type="nucleotide sequence ID" value="NZ_OBEK01000003.1"/>
</dbReference>
<gene>
    <name evidence="1" type="ORF">SAMN05421503_2326</name>
</gene>
<evidence type="ECO:0000313" key="1">
    <source>
        <dbReference type="EMBL" id="SNZ14304.1"/>
    </source>
</evidence>
<proteinExistence type="predicted"/>
<protein>
    <submittedName>
        <fullName evidence="1">Uncharacterized protein</fullName>
    </submittedName>
</protein>
<name>A0A285NXT9_9BACI</name>
<reference evidence="2" key="1">
    <citation type="submission" date="2017-09" db="EMBL/GenBank/DDBJ databases">
        <authorList>
            <person name="Varghese N."/>
            <person name="Submissions S."/>
        </authorList>
    </citation>
    <scope>NUCLEOTIDE SEQUENCE [LARGE SCALE GENOMIC DNA]</scope>
    <source>
        <strain evidence="2">CGMCC 1.8913</strain>
    </source>
</reference>
<dbReference type="AlphaFoldDB" id="A0A285NXT9"/>
<dbReference type="OrthoDB" id="2971044at2"/>
<keyword evidence="2" id="KW-1185">Reference proteome</keyword>
<dbReference type="Proteomes" id="UP000219356">
    <property type="component" value="Unassembled WGS sequence"/>
</dbReference>